<feature type="compositionally biased region" description="Basic and acidic residues" evidence="1">
    <location>
        <begin position="1"/>
        <end position="18"/>
    </location>
</feature>
<keyword evidence="3" id="KW-1185">Reference proteome</keyword>
<dbReference type="RefSeq" id="WP_317564902.1">
    <property type="nucleotide sequence ID" value="NZ_JAWLJX010000004.1"/>
</dbReference>
<dbReference type="EMBL" id="JAWLJX010000004">
    <property type="protein sequence ID" value="MDV6262544.1"/>
    <property type="molecule type" value="Genomic_DNA"/>
</dbReference>
<evidence type="ECO:0000313" key="2">
    <source>
        <dbReference type="EMBL" id="MDV6262544.1"/>
    </source>
</evidence>
<reference evidence="2 3" key="1">
    <citation type="submission" date="2023-10" db="EMBL/GenBank/DDBJ databases">
        <title>Development of a sustainable strategy for remediation of hydrocarbon-contaminated territories based on the waste exchange concept.</title>
        <authorList>
            <person name="Krivoruchko A."/>
        </authorList>
    </citation>
    <scope>NUCLEOTIDE SEQUENCE [LARGE SCALE GENOMIC DNA]</scope>
    <source>
        <strain evidence="2 3">IEGM 1323</strain>
    </source>
</reference>
<feature type="region of interest" description="Disordered" evidence="1">
    <location>
        <begin position="1"/>
        <end position="26"/>
    </location>
</feature>
<organism evidence="2 3">
    <name type="scientific">Rhodococcoides yunnanense</name>
    <dbReference type="NCBI Taxonomy" id="278209"/>
    <lineage>
        <taxon>Bacteria</taxon>
        <taxon>Bacillati</taxon>
        <taxon>Actinomycetota</taxon>
        <taxon>Actinomycetes</taxon>
        <taxon>Mycobacteriales</taxon>
        <taxon>Nocardiaceae</taxon>
        <taxon>Rhodococcoides</taxon>
    </lineage>
</organism>
<evidence type="ECO:0000313" key="3">
    <source>
        <dbReference type="Proteomes" id="UP001185755"/>
    </source>
</evidence>
<comment type="caution">
    <text evidence="2">The sequence shown here is derived from an EMBL/GenBank/DDBJ whole genome shotgun (WGS) entry which is preliminary data.</text>
</comment>
<protein>
    <submittedName>
        <fullName evidence="2">Uncharacterized protein</fullName>
    </submittedName>
</protein>
<accession>A0ABU4BEA5</accession>
<sequence length="48" mass="5091">MTADEFAERAREAARRSAAEQGLPETVTDPGAVRLLRALVNGGIHANT</sequence>
<proteinExistence type="predicted"/>
<gene>
    <name evidence="2" type="ORF">R3P96_14480</name>
</gene>
<dbReference type="Proteomes" id="UP001185755">
    <property type="component" value="Unassembled WGS sequence"/>
</dbReference>
<name>A0ABU4BEA5_9NOCA</name>
<evidence type="ECO:0000256" key="1">
    <source>
        <dbReference type="SAM" id="MobiDB-lite"/>
    </source>
</evidence>